<evidence type="ECO:0000313" key="6">
    <source>
        <dbReference type="EMBL" id="MCR2832591.1"/>
    </source>
</evidence>
<evidence type="ECO:0000256" key="4">
    <source>
        <dbReference type="ARBA" id="ARBA00023136"/>
    </source>
</evidence>
<evidence type="ECO:0000256" key="5">
    <source>
        <dbReference type="SAM" id="Phobius"/>
    </source>
</evidence>
<keyword evidence="7" id="KW-1185">Reference proteome</keyword>
<evidence type="ECO:0000256" key="3">
    <source>
        <dbReference type="ARBA" id="ARBA00022989"/>
    </source>
</evidence>
<sequence>MTDDLTQPPRSGPPASGGFDFNHPTIISLCYLSSLVLGFTGIVGIVLAYVWRDQAQGWEQSHFTYLIRTFWIGLIGSIISFVLMFVLIGILTWLAVAIWVVVRSVMSLVKAQKQEPMPDPETLLF</sequence>
<evidence type="ECO:0008006" key="8">
    <source>
        <dbReference type="Google" id="ProtNLM"/>
    </source>
</evidence>
<name>A0ABT1XNT3_9SPHN</name>
<keyword evidence="3 5" id="KW-1133">Transmembrane helix</keyword>
<keyword evidence="2 5" id="KW-0812">Transmembrane</keyword>
<protein>
    <recommendedName>
        <fullName evidence="8">DUF4870 domain-containing protein</fullName>
    </recommendedName>
</protein>
<organism evidence="6 7">
    <name type="scientific">Parerythrobacter lacustris</name>
    <dbReference type="NCBI Taxonomy" id="2969984"/>
    <lineage>
        <taxon>Bacteria</taxon>
        <taxon>Pseudomonadati</taxon>
        <taxon>Pseudomonadota</taxon>
        <taxon>Alphaproteobacteria</taxon>
        <taxon>Sphingomonadales</taxon>
        <taxon>Erythrobacteraceae</taxon>
        <taxon>Parerythrobacter</taxon>
    </lineage>
</organism>
<evidence type="ECO:0000256" key="1">
    <source>
        <dbReference type="ARBA" id="ARBA00004141"/>
    </source>
</evidence>
<evidence type="ECO:0000313" key="7">
    <source>
        <dbReference type="Proteomes" id="UP001206067"/>
    </source>
</evidence>
<accession>A0ABT1XNT3</accession>
<dbReference type="InterPro" id="IPR019109">
    <property type="entry name" value="MamF_MmsF"/>
</dbReference>
<keyword evidence="4 5" id="KW-0472">Membrane</keyword>
<feature type="transmembrane region" description="Helical" evidence="5">
    <location>
        <begin position="29"/>
        <end position="51"/>
    </location>
</feature>
<dbReference type="EMBL" id="JANKHH010000001">
    <property type="protein sequence ID" value="MCR2832591.1"/>
    <property type="molecule type" value="Genomic_DNA"/>
</dbReference>
<dbReference type="Pfam" id="PF09685">
    <property type="entry name" value="MamF_MmsF"/>
    <property type="match status" value="1"/>
</dbReference>
<feature type="transmembrane region" description="Helical" evidence="5">
    <location>
        <begin position="71"/>
        <end position="102"/>
    </location>
</feature>
<comment type="caution">
    <text evidence="6">The sequence shown here is derived from an EMBL/GenBank/DDBJ whole genome shotgun (WGS) entry which is preliminary data.</text>
</comment>
<reference evidence="6 7" key="1">
    <citation type="submission" date="2022-08" db="EMBL/GenBank/DDBJ databases">
        <title>Polyphasic taxonomy analysis of Qipengyuania sp.RS5-5.</title>
        <authorList>
            <person name="Xamxidin M."/>
            <person name="Wu M."/>
        </authorList>
    </citation>
    <scope>NUCLEOTIDE SEQUENCE [LARGE SCALE GENOMIC DNA]</scope>
    <source>
        <strain evidence="6 7">RS5-5</strain>
    </source>
</reference>
<proteinExistence type="predicted"/>
<gene>
    <name evidence="6" type="ORF">NSO95_01410</name>
</gene>
<comment type="subcellular location">
    <subcellularLocation>
        <location evidence="1">Membrane</location>
        <topology evidence="1">Multi-pass membrane protein</topology>
    </subcellularLocation>
</comment>
<evidence type="ECO:0000256" key="2">
    <source>
        <dbReference type="ARBA" id="ARBA00022692"/>
    </source>
</evidence>
<dbReference type="Proteomes" id="UP001206067">
    <property type="component" value="Unassembled WGS sequence"/>
</dbReference>
<dbReference type="RefSeq" id="WP_257594355.1">
    <property type="nucleotide sequence ID" value="NZ_JANKHH010000001.1"/>
</dbReference>